<organism evidence="8 9">
    <name type="scientific">Parvibaculum lavamentivorans (strain DS-1 / DSM 13023 / NCIMB 13966)</name>
    <dbReference type="NCBI Taxonomy" id="402881"/>
    <lineage>
        <taxon>Bacteria</taxon>
        <taxon>Pseudomonadati</taxon>
        <taxon>Pseudomonadota</taxon>
        <taxon>Alphaproteobacteria</taxon>
        <taxon>Hyphomicrobiales</taxon>
        <taxon>Parvibaculaceae</taxon>
        <taxon>Parvibaculum</taxon>
    </lineage>
</organism>
<feature type="transmembrane region" description="Helical" evidence="6">
    <location>
        <begin position="353"/>
        <end position="376"/>
    </location>
</feature>
<evidence type="ECO:0000259" key="7">
    <source>
        <dbReference type="PROSITE" id="PS50156"/>
    </source>
</evidence>
<dbReference type="Gene3D" id="1.20.1640.10">
    <property type="entry name" value="Multidrug efflux transporter AcrB transmembrane domain"/>
    <property type="match status" value="2"/>
</dbReference>
<dbReference type="PANTHER" id="PTHR33406:SF10">
    <property type="entry name" value="SSD DOMAIN-CONTAINING PROTEIN"/>
    <property type="match status" value="1"/>
</dbReference>
<evidence type="ECO:0000256" key="1">
    <source>
        <dbReference type="ARBA" id="ARBA00004651"/>
    </source>
</evidence>
<dbReference type="SUPFAM" id="SSF82866">
    <property type="entry name" value="Multidrug efflux transporter AcrB transmembrane domain"/>
    <property type="match status" value="2"/>
</dbReference>
<protein>
    <submittedName>
        <fullName evidence="8">Putative exporter of RND superfamily</fullName>
    </submittedName>
</protein>
<feature type="transmembrane region" description="Helical" evidence="6">
    <location>
        <begin position="249"/>
        <end position="270"/>
    </location>
</feature>
<evidence type="ECO:0000313" key="9">
    <source>
        <dbReference type="Proteomes" id="UP000006377"/>
    </source>
</evidence>
<evidence type="ECO:0000256" key="2">
    <source>
        <dbReference type="ARBA" id="ARBA00022475"/>
    </source>
</evidence>
<keyword evidence="4 6" id="KW-1133">Transmembrane helix</keyword>
<dbReference type="eggNOG" id="COG1033">
    <property type="taxonomic scope" value="Bacteria"/>
</dbReference>
<name>A7HTC0_PARL1</name>
<evidence type="ECO:0000313" key="8">
    <source>
        <dbReference type="EMBL" id="ABS63153.1"/>
    </source>
</evidence>
<feature type="transmembrane region" description="Helical" evidence="6">
    <location>
        <begin position="638"/>
        <end position="660"/>
    </location>
</feature>
<dbReference type="Proteomes" id="UP000006377">
    <property type="component" value="Chromosome"/>
</dbReference>
<feature type="transmembrane region" description="Helical" evidence="6">
    <location>
        <begin position="706"/>
        <end position="729"/>
    </location>
</feature>
<dbReference type="InterPro" id="IPR004869">
    <property type="entry name" value="MMPL_dom"/>
</dbReference>
<evidence type="ECO:0000256" key="3">
    <source>
        <dbReference type="ARBA" id="ARBA00022692"/>
    </source>
</evidence>
<reference evidence="8 9" key="1">
    <citation type="journal article" date="2011" name="Stand. Genomic Sci.">
        <title>Complete genome sequence of Parvibaculum lavamentivorans type strain (DS-1(T)).</title>
        <authorList>
            <person name="Schleheck D."/>
            <person name="Weiss M."/>
            <person name="Pitluck S."/>
            <person name="Bruce D."/>
            <person name="Land M.L."/>
            <person name="Han S."/>
            <person name="Saunders E."/>
            <person name="Tapia R."/>
            <person name="Detter C."/>
            <person name="Brettin T."/>
            <person name="Han J."/>
            <person name="Woyke T."/>
            <person name="Goodwin L."/>
            <person name="Pennacchio L."/>
            <person name="Nolan M."/>
            <person name="Cook A.M."/>
            <person name="Kjelleberg S."/>
            <person name="Thomas T."/>
        </authorList>
    </citation>
    <scope>NUCLEOTIDE SEQUENCE [LARGE SCALE GENOMIC DNA]</scope>
    <source>
        <strain evidence="9">DS-1 / DSM 13023 / NCIMB 13966</strain>
    </source>
</reference>
<keyword evidence="9" id="KW-1185">Reference proteome</keyword>
<feature type="transmembrane region" description="Helical" evidence="6">
    <location>
        <begin position="741"/>
        <end position="768"/>
    </location>
</feature>
<dbReference type="HOGENOM" id="CLU_008861_4_0_5"/>
<dbReference type="InterPro" id="IPR000731">
    <property type="entry name" value="SSD"/>
</dbReference>
<evidence type="ECO:0000256" key="4">
    <source>
        <dbReference type="ARBA" id="ARBA00022989"/>
    </source>
</evidence>
<dbReference type="EMBL" id="CP000774">
    <property type="protein sequence ID" value="ABS63153.1"/>
    <property type="molecule type" value="Genomic_DNA"/>
</dbReference>
<feature type="transmembrane region" description="Helical" evidence="6">
    <location>
        <begin position="223"/>
        <end position="242"/>
    </location>
</feature>
<keyword evidence="5 6" id="KW-0472">Membrane</keyword>
<dbReference type="PROSITE" id="PS50156">
    <property type="entry name" value="SSD"/>
    <property type="match status" value="1"/>
</dbReference>
<dbReference type="InterPro" id="IPR050545">
    <property type="entry name" value="Mycobact_MmpL"/>
</dbReference>
<dbReference type="Pfam" id="PF03176">
    <property type="entry name" value="MMPL"/>
    <property type="match status" value="2"/>
</dbReference>
<dbReference type="GO" id="GO:0005886">
    <property type="term" value="C:plasma membrane"/>
    <property type="evidence" value="ECO:0007669"/>
    <property type="project" value="UniProtKB-SubCell"/>
</dbReference>
<dbReference type="AlphaFoldDB" id="A7HTC0"/>
<feature type="transmembrane region" description="Helical" evidence="6">
    <location>
        <begin position="7"/>
        <end position="30"/>
    </location>
</feature>
<sequence>MQRIENLVFGLRAVILVALLAFTVVMGIFASQLRMDAGFTKMLPIGHPYIETFTEYSESFGGGNRVLVVLENKEGDIFEKDFLYTLNDATQDLFYIPGVARHTVTSLWTPNTRFIAVTEEGLEAGDVIPANFAGTDEDIDTVLQNTLRADLVGRLVSNDFSSSMIRAELLDFNPETQERLDYFDVARKLETDLRDKYVSDKVDVKIVGFAKLVGDIADGASSVVTFFSVAFFLTAFMLWLYCRSWVLTAVTVGASLCSVVWQFGLLHILGFGLDPLGVLVPFLVFAIGVSHGVQQINMVGAEMAAGLNKNEAARATFTFLLRPGLVALLTTLAGFATLYIIPIGMIQELAITASIGIGFKIISNLIMLPLLVSYVAPPEEEYGAKVRRAMETRAKLWPALSRIATPPIAFPFVIICFIVGCIGFYEARDKQIGDVHAGAGELWPDARYNQDSRYIAEKFNLGLNVLTVIVESEDVVCVDYGKMHYLESFSWHMRNVDGVQSVISLPILARKINSMWQEGNPKWQNLPRNPAALAQATSSIGSSSGIVNADCSTAAVAIFIADTKAGTVKHVVNELEAWMAAPENKYEGINLRVGTGNVPIVAATNEIVHKSELPMLLYVYAVVMTLVILTYREWRGALCCVLPLILSTIIGDWFLTAAGIGLKISTLPVLAIAVGIGVDYGIYEYNRMQRYMRMGKNPHEAYLQALYDVGSATMFTGGTLAIGVSTWAFSALKFQADMGLLLTFMFMVNMIGAVTLLPALVAVFEYIWPLKREPLSEEEARAVMRGH</sequence>
<dbReference type="KEGG" id="pla:Plav_1534"/>
<keyword evidence="2" id="KW-1003">Cell membrane</keyword>
<dbReference type="STRING" id="402881.Plav_1534"/>
<comment type="subcellular location">
    <subcellularLocation>
        <location evidence="1">Cell membrane</location>
        <topology evidence="1">Multi-pass membrane protein</topology>
    </subcellularLocation>
</comment>
<feature type="transmembrane region" description="Helical" evidence="6">
    <location>
        <begin position="319"/>
        <end position="341"/>
    </location>
</feature>
<evidence type="ECO:0000256" key="6">
    <source>
        <dbReference type="SAM" id="Phobius"/>
    </source>
</evidence>
<proteinExistence type="predicted"/>
<evidence type="ECO:0000256" key="5">
    <source>
        <dbReference type="ARBA" id="ARBA00023136"/>
    </source>
</evidence>
<dbReference type="RefSeq" id="WP_012110439.1">
    <property type="nucleotide sequence ID" value="NC_009719.1"/>
</dbReference>
<keyword evidence="3 6" id="KW-0812">Transmembrane</keyword>
<feature type="transmembrane region" description="Helical" evidence="6">
    <location>
        <begin position="666"/>
        <end position="685"/>
    </location>
</feature>
<dbReference type="PANTHER" id="PTHR33406">
    <property type="entry name" value="MEMBRANE PROTEIN MJ1562-RELATED"/>
    <property type="match status" value="1"/>
</dbReference>
<gene>
    <name evidence="8" type="ordered locus">Plav_1534</name>
</gene>
<feature type="transmembrane region" description="Helical" evidence="6">
    <location>
        <begin position="276"/>
        <end position="293"/>
    </location>
</feature>
<accession>A7HTC0</accession>
<feature type="transmembrane region" description="Helical" evidence="6">
    <location>
        <begin position="613"/>
        <end position="631"/>
    </location>
</feature>
<feature type="transmembrane region" description="Helical" evidence="6">
    <location>
        <begin position="396"/>
        <end position="425"/>
    </location>
</feature>
<feature type="domain" description="SSD" evidence="7">
    <location>
        <begin position="215"/>
        <end position="374"/>
    </location>
</feature>